<sequence>MYAYFKYRNRPGRNPNCTKQLLARWMLVFSVFVSSTAGAVDMQGGKLQLHGFITQGMVNTTGNNFLGKSRDEISYDFREVGLNATYRALPQLQISTQLISRKAGQNDNGELRVGHAFVDWTVASGDWGSSGVRFGRVRVPYGLYAETGDVAFTRDSAILPQPIYFDVTRRLQKSADGLSLYHNAVSDYGNFGIKYYLGYPQADGKSTEATFLGKDMPGRLDSKLTQLVNFSFDSNNGQWRLGLTAANVKLAYDRKASDSLSSGDITLVPYLLSAQYNAEKWTLTAEYLLEFLEFKGFGPLMDSKTSADGFYMQAAYRPASKWEVFTRYDAFYRDRSDRHGREWQATTGLPDFMLYSKDWSAGVRYDVNESFSLRAEAHRINGAGWLSPLENSNPAALEKNWDMLILLASYRF</sequence>
<proteinExistence type="predicted"/>
<evidence type="ECO:0000313" key="2">
    <source>
        <dbReference type="EMBL" id="TFW72980.1"/>
    </source>
</evidence>
<organism evidence="2 3">
    <name type="scientific">Methylotenera oryzisoli</name>
    <dbReference type="NCBI Taxonomy" id="2080758"/>
    <lineage>
        <taxon>Bacteria</taxon>
        <taxon>Pseudomonadati</taxon>
        <taxon>Pseudomonadota</taxon>
        <taxon>Betaproteobacteria</taxon>
        <taxon>Nitrosomonadales</taxon>
        <taxon>Methylophilaceae</taxon>
        <taxon>Methylotenera</taxon>
    </lineage>
</organism>
<dbReference type="InterPro" id="IPR023614">
    <property type="entry name" value="Porin_dom_sf"/>
</dbReference>
<dbReference type="EMBL" id="PQVH01000002">
    <property type="protein sequence ID" value="TFW72980.1"/>
    <property type="molecule type" value="Genomic_DNA"/>
</dbReference>
<accession>A0A4Y9VU09</accession>
<comment type="caution">
    <text evidence="2">The sequence shown here is derived from an EMBL/GenBank/DDBJ whole genome shotgun (WGS) entry which is preliminary data.</text>
</comment>
<evidence type="ECO:0000256" key="1">
    <source>
        <dbReference type="SAM" id="Phobius"/>
    </source>
</evidence>
<keyword evidence="3" id="KW-1185">Reference proteome</keyword>
<keyword evidence="1" id="KW-1133">Transmembrane helix</keyword>
<keyword evidence="1" id="KW-0472">Membrane</keyword>
<dbReference type="Gene3D" id="2.40.160.10">
    <property type="entry name" value="Porin"/>
    <property type="match status" value="1"/>
</dbReference>
<dbReference type="AlphaFoldDB" id="A0A4Y9VU09"/>
<keyword evidence="1" id="KW-0812">Transmembrane</keyword>
<dbReference type="SUPFAM" id="SSF56935">
    <property type="entry name" value="Porins"/>
    <property type="match status" value="1"/>
</dbReference>
<name>A0A4Y9VU09_9PROT</name>
<evidence type="ECO:0008006" key="4">
    <source>
        <dbReference type="Google" id="ProtNLM"/>
    </source>
</evidence>
<dbReference type="OrthoDB" id="197869at2"/>
<dbReference type="Proteomes" id="UP000297706">
    <property type="component" value="Unassembled WGS sequence"/>
</dbReference>
<feature type="transmembrane region" description="Helical" evidence="1">
    <location>
        <begin position="21"/>
        <end position="40"/>
    </location>
</feature>
<reference evidence="2 3" key="1">
    <citation type="submission" date="2018-02" db="EMBL/GenBank/DDBJ databases">
        <title>A novel lanthanide dependent methylotroph, Methylotenera sp. La3113.</title>
        <authorList>
            <person name="Lv H."/>
            <person name="Tani A."/>
        </authorList>
    </citation>
    <scope>NUCLEOTIDE SEQUENCE [LARGE SCALE GENOMIC DNA]</scope>
    <source>
        <strain evidence="2 3">La3113</strain>
    </source>
</reference>
<evidence type="ECO:0000313" key="3">
    <source>
        <dbReference type="Proteomes" id="UP000297706"/>
    </source>
</evidence>
<dbReference type="RefSeq" id="WP_135276288.1">
    <property type="nucleotide sequence ID" value="NZ_PQVH01000002.1"/>
</dbReference>
<gene>
    <name evidence="2" type="ORF">C3Y98_01075</name>
</gene>
<protein>
    <recommendedName>
        <fullName evidence="4">Porin</fullName>
    </recommendedName>
</protein>